<protein>
    <submittedName>
        <fullName evidence="5">Unannotated protein</fullName>
    </submittedName>
</protein>
<dbReference type="EMBL" id="CAEZYZ010000010">
    <property type="protein sequence ID" value="CAB4737273.1"/>
    <property type="molecule type" value="Genomic_DNA"/>
</dbReference>
<evidence type="ECO:0000256" key="1">
    <source>
        <dbReference type="ARBA" id="ARBA00022857"/>
    </source>
</evidence>
<dbReference type="PANTHER" id="PTHR48106">
    <property type="entry name" value="QUINONE OXIDOREDUCTASE PIG3-RELATED"/>
    <property type="match status" value="1"/>
</dbReference>
<evidence type="ECO:0000259" key="3">
    <source>
        <dbReference type="SMART" id="SM00829"/>
    </source>
</evidence>
<keyword evidence="1" id="KW-0521">NADP</keyword>
<keyword evidence="2" id="KW-0560">Oxidoreductase</keyword>
<dbReference type="InterPro" id="IPR036291">
    <property type="entry name" value="NAD(P)-bd_dom_sf"/>
</dbReference>
<accession>A0A6J7P6J9</accession>
<proteinExistence type="predicted"/>
<dbReference type="EMBL" id="CAFBOM010000267">
    <property type="protein sequence ID" value="CAB4998803.1"/>
    <property type="molecule type" value="Genomic_DNA"/>
</dbReference>
<dbReference type="Gene3D" id="3.40.50.720">
    <property type="entry name" value="NAD(P)-binding Rossmann-like Domain"/>
    <property type="match status" value="1"/>
</dbReference>
<dbReference type="SUPFAM" id="SSF51735">
    <property type="entry name" value="NAD(P)-binding Rossmann-fold domains"/>
    <property type="match status" value="1"/>
</dbReference>
<name>A0A6J7P6J9_9ZZZZ</name>
<feature type="domain" description="Enoyl reductase (ER)" evidence="3">
    <location>
        <begin position="10"/>
        <end position="323"/>
    </location>
</feature>
<evidence type="ECO:0000313" key="4">
    <source>
        <dbReference type="EMBL" id="CAB4737273.1"/>
    </source>
</evidence>
<organism evidence="5">
    <name type="scientific">freshwater metagenome</name>
    <dbReference type="NCBI Taxonomy" id="449393"/>
    <lineage>
        <taxon>unclassified sequences</taxon>
        <taxon>metagenomes</taxon>
        <taxon>ecological metagenomes</taxon>
    </lineage>
</organism>
<dbReference type="NCBIfam" id="TIGR02824">
    <property type="entry name" value="quinone_pig3"/>
    <property type="match status" value="1"/>
</dbReference>
<dbReference type="CDD" id="cd05276">
    <property type="entry name" value="p53_inducible_oxidoreductase"/>
    <property type="match status" value="1"/>
</dbReference>
<evidence type="ECO:0000313" key="5">
    <source>
        <dbReference type="EMBL" id="CAB4998803.1"/>
    </source>
</evidence>
<dbReference type="GO" id="GO:0016651">
    <property type="term" value="F:oxidoreductase activity, acting on NAD(P)H"/>
    <property type="evidence" value="ECO:0007669"/>
    <property type="project" value="TreeGrafter"/>
</dbReference>
<dbReference type="Pfam" id="PF00107">
    <property type="entry name" value="ADH_zinc_N"/>
    <property type="match status" value="1"/>
</dbReference>
<dbReference type="AlphaFoldDB" id="A0A6J7P6J9"/>
<dbReference type="Pfam" id="PF08240">
    <property type="entry name" value="ADH_N"/>
    <property type="match status" value="1"/>
</dbReference>
<dbReference type="InterPro" id="IPR014189">
    <property type="entry name" value="Quinone_OxRdtase_PIG3"/>
</dbReference>
<dbReference type="InterPro" id="IPR013149">
    <property type="entry name" value="ADH-like_C"/>
</dbReference>
<reference evidence="5" key="1">
    <citation type="submission" date="2020-05" db="EMBL/GenBank/DDBJ databases">
        <authorList>
            <person name="Chiriac C."/>
            <person name="Salcher M."/>
            <person name="Ghai R."/>
            <person name="Kavagutti S V."/>
        </authorList>
    </citation>
    <scope>NUCLEOTIDE SEQUENCE</scope>
</reference>
<evidence type="ECO:0000256" key="2">
    <source>
        <dbReference type="ARBA" id="ARBA00023002"/>
    </source>
</evidence>
<dbReference type="PANTHER" id="PTHR48106:SF8">
    <property type="entry name" value="OS02G0805600 PROTEIN"/>
    <property type="match status" value="1"/>
</dbReference>
<dbReference type="GO" id="GO:0070402">
    <property type="term" value="F:NADPH binding"/>
    <property type="evidence" value="ECO:0007669"/>
    <property type="project" value="TreeGrafter"/>
</dbReference>
<sequence>MRAIVIAAPGDPSVLSWNEVPDPQAGPGEVVIDIAASAVNRADIMQRQGFYPPPPGASEILGLECSGTISELGAGVTSRSVGDQVTALLAGGGYADRVAVPVGQLMSVPAPIPLVEAASLPEVACTVWSNLVMTAGLRQGEWLLVHGGGSGVGTMAIQVARALGARIAVTAGSAEKLDACAALGAELLINYQHEDFVEVMTEATGGRGADVILDNMGAAYLERNVSALAFGGRLAVIGLQGGVKGELNLGALLRKNATVHARSLRARPAGEKAAICAEVERSIWPWISAGLISPVIGARLPMDEAAEAHRLLESGAVTGKILLTASR</sequence>
<dbReference type="InterPro" id="IPR011032">
    <property type="entry name" value="GroES-like_sf"/>
</dbReference>
<dbReference type="SMART" id="SM00829">
    <property type="entry name" value="PKS_ER"/>
    <property type="match status" value="1"/>
</dbReference>
<dbReference type="InterPro" id="IPR013154">
    <property type="entry name" value="ADH-like_N"/>
</dbReference>
<dbReference type="SUPFAM" id="SSF50129">
    <property type="entry name" value="GroES-like"/>
    <property type="match status" value="1"/>
</dbReference>
<dbReference type="InterPro" id="IPR020843">
    <property type="entry name" value="ER"/>
</dbReference>
<gene>
    <name evidence="4" type="ORF">UFOPK2810_00109</name>
    <name evidence="5" type="ORF">UFOPK3957_01449</name>
</gene>
<dbReference type="Gene3D" id="3.90.180.10">
    <property type="entry name" value="Medium-chain alcohol dehydrogenases, catalytic domain"/>
    <property type="match status" value="1"/>
</dbReference>